<organism evidence="2 3">
    <name type="scientific">Hyphococcus aureus</name>
    <dbReference type="NCBI Taxonomy" id="2666033"/>
    <lineage>
        <taxon>Bacteria</taxon>
        <taxon>Pseudomonadati</taxon>
        <taxon>Pseudomonadota</taxon>
        <taxon>Alphaproteobacteria</taxon>
        <taxon>Parvularculales</taxon>
        <taxon>Parvularculaceae</taxon>
        <taxon>Hyphococcus</taxon>
    </lineage>
</organism>
<feature type="domain" description="Glycosyl transferase family 1" evidence="1">
    <location>
        <begin position="220"/>
        <end position="378"/>
    </location>
</feature>
<dbReference type="InterPro" id="IPR001296">
    <property type="entry name" value="Glyco_trans_1"/>
</dbReference>
<dbReference type="EMBL" id="JBHPON010000002">
    <property type="protein sequence ID" value="MFC6036734.1"/>
    <property type="molecule type" value="Genomic_DNA"/>
</dbReference>
<evidence type="ECO:0000259" key="1">
    <source>
        <dbReference type="Pfam" id="PF00534"/>
    </source>
</evidence>
<evidence type="ECO:0000313" key="3">
    <source>
        <dbReference type="Proteomes" id="UP001596116"/>
    </source>
</evidence>
<comment type="caution">
    <text evidence="2">The sequence shown here is derived from an EMBL/GenBank/DDBJ whole genome shotgun (WGS) entry which is preliminary data.</text>
</comment>
<keyword evidence="2" id="KW-0808">Transferase</keyword>
<protein>
    <submittedName>
        <fullName evidence="2">Glycosyltransferase family 4 protein</fullName>
        <ecNumber evidence="2">2.4.-.-</ecNumber>
    </submittedName>
</protein>
<dbReference type="Pfam" id="PF00534">
    <property type="entry name" value="Glycos_transf_1"/>
    <property type="match status" value="1"/>
</dbReference>
<dbReference type="PANTHER" id="PTHR45947">
    <property type="entry name" value="SULFOQUINOVOSYL TRANSFERASE SQD2"/>
    <property type="match status" value="1"/>
</dbReference>
<dbReference type="Proteomes" id="UP001596116">
    <property type="component" value="Unassembled WGS sequence"/>
</dbReference>
<dbReference type="SUPFAM" id="SSF53756">
    <property type="entry name" value="UDP-Glycosyltransferase/glycogen phosphorylase"/>
    <property type="match status" value="1"/>
</dbReference>
<keyword evidence="3" id="KW-1185">Reference proteome</keyword>
<reference evidence="2 3" key="1">
    <citation type="submission" date="2024-09" db="EMBL/GenBank/DDBJ databases">
        <authorList>
            <person name="Zhang Z.-H."/>
        </authorList>
    </citation>
    <scope>NUCLEOTIDE SEQUENCE [LARGE SCALE GENOMIC DNA]</scope>
    <source>
        <strain evidence="2 3">HHTR114</strain>
    </source>
</reference>
<dbReference type="EC" id="2.4.-.-" evidence="2"/>
<dbReference type="RefSeq" id="WP_379882025.1">
    <property type="nucleotide sequence ID" value="NZ_JBHPON010000002.1"/>
</dbReference>
<accession>A0ABW1KXU9</accession>
<dbReference type="CDD" id="cd03801">
    <property type="entry name" value="GT4_PimA-like"/>
    <property type="match status" value="1"/>
</dbReference>
<dbReference type="PANTHER" id="PTHR45947:SF15">
    <property type="entry name" value="TEICHURONIC ACID BIOSYNTHESIS GLYCOSYLTRANSFERASE TUAC-RELATED"/>
    <property type="match status" value="1"/>
</dbReference>
<proteinExistence type="predicted"/>
<gene>
    <name evidence="2" type="ORF">ACFMB1_14340</name>
</gene>
<dbReference type="Gene3D" id="3.40.50.2000">
    <property type="entry name" value="Glycogen Phosphorylase B"/>
    <property type="match status" value="2"/>
</dbReference>
<keyword evidence="2" id="KW-0328">Glycosyltransferase</keyword>
<sequence>MTDKPNIAYLMNTYPLTSTTFIRREIEAHERRGMNVTRYALRQWDGKLVDPLDIAEIDRTHYILSGNAGGLLKAFFRELTTNTGGLVKALGPWWSLLKHARGGVIRHAAYLMEACYFRQRCEADYIDHVHVHFLTNSTAVAMLARIMGGPTYSATVHGPDELTDAPLLDFPAKIEHAAFIAAITNFCKSQLIRFSSIKAAEKIKIIHCGLDLSGFEATPPPDNQTLVCVGRLCPQKGQAQLPAAVAALRDEFPHMQVTLIGDGESRAEIEAEIARLGVGDQIEITGWMENLKVRDAVKNARAFLLPSYAEGLPVVIMEALALGRPVISTYIAGIPELVDEGCGWIIPAGDGDALVHVMREALTASPEKLRDLGAEGRRRIEERHDVDKEAATLGEWFVDVFKHHRL</sequence>
<name>A0ABW1KXU9_9PROT</name>
<evidence type="ECO:0000313" key="2">
    <source>
        <dbReference type="EMBL" id="MFC6036734.1"/>
    </source>
</evidence>
<dbReference type="InterPro" id="IPR050194">
    <property type="entry name" value="Glycosyltransferase_grp1"/>
</dbReference>
<dbReference type="GO" id="GO:0016757">
    <property type="term" value="F:glycosyltransferase activity"/>
    <property type="evidence" value="ECO:0007669"/>
    <property type="project" value="UniProtKB-KW"/>
</dbReference>